<dbReference type="RefSeq" id="WP_318063947.1">
    <property type="nucleotide sequence ID" value="NZ_JAWONS010000133.1"/>
</dbReference>
<dbReference type="Proteomes" id="UP001276854">
    <property type="component" value="Unassembled WGS sequence"/>
</dbReference>
<comment type="caution">
    <text evidence="1">The sequence shown here is derived from an EMBL/GenBank/DDBJ whole genome shotgun (WGS) entry which is preliminary data.</text>
</comment>
<evidence type="ECO:0000313" key="2">
    <source>
        <dbReference type="Proteomes" id="UP001276854"/>
    </source>
</evidence>
<dbReference type="InterPro" id="IPR029063">
    <property type="entry name" value="SAM-dependent_MTases_sf"/>
</dbReference>
<dbReference type="EMBL" id="JAWONS010000133">
    <property type="protein sequence ID" value="MDW2797695.1"/>
    <property type="molecule type" value="Genomic_DNA"/>
</dbReference>
<accession>A0ABU4GJA9</accession>
<dbReference type="Gene3D" id="3.40.50.150">
    <property type="entry name" value="Vaccinia Virus protein VP39"/>
    <property type="match status" value="1"/>
</dbReference>
<dbReference type="SUPFAM" id="SSF53335">
    <property type="entry name" value="S-adenosyl-L-methionine-dependent methyltransferases"/>
    <property type="match status" value="1"/>
</dbReference>
<name>A0ABU4GJA9_9CLOT</name>
<evidence type="ECO:0000313" key="1">
    <source>
        <dbReference type="EMBL" id="MDW2797695.1"/>
    </source>
</evidence>
<proteinExistence type="predicted"/>
<protein>
    <submittedName>
        <fullName evidence="1">Uncharacterized protein</fullName>
    </submittedName>
</protein>
<sequence length="184" mass="20911">MYKSKEKTKYDVIPVMNKMDVKKNIGKNIEDINHFLNLYVDRGFTLSLDKIMENYGVDVYCDKNIISRSILKQKTSLTDADDLGNVDLLITNVPFGKVTDATEQIMENGKKKYGKSLEVNALYECIDLLKPGKIKGINKVEEGGVGIIIVPDSILENTNKSIRDYMISRCDILAIKMNFFSNYH</sequence>
<gene>
    <name evidence="1" type="ORF">RZO55_08945</name>
</gene>
<organism evidence="1 2">
    <name type="scientific">Clostridium boliviensis</name>
    <dbReference type="NCBI Taxonomy" id="318465"/>
    <lineage>
        <taxon>Bacteria</taxon>
        <taxon>Bacillati</taxon>
        <taxon>Bacillota</taxon>
        <taxon>Clostridia</taxon>
        <taxon>Eubacteriales</taxon>
        <taxon>Clostridiaceae</taxon>
        <taxon>Clostridium</taxon>
    </lineage>
</organism>
<reference evidence="1 2" key="1">
    <citation type="submission" date="2023-10" db="EMBL/GenBank/DDBJ databases">
        <title>A novel Glycoside Hydrolase 43-Like Enzyme from Clostrdium boliviensis is an Endo-xylanase, and a Candidate for Xylooligosaccharides Production from Different Xylan Substrates.</title>
        <authorList>
            <person name="Alvarez M.T."/>
            <person name="Rocabado-Villegas L.R."/>
            <person name="Salas-Veizaga D.M."/>
            <person name="Linares-Pasten J.A."/>
            <person name="Gudmundsdottir E.E."/>
            <person name="Hreggvidsson G.O."/>
            <person name="Adlercreutz P."/>
            <person name="Nordberg Karlsson E."/>
        </authorList>
    </citation>
    <scope>NUCLEOTIDE SEQUENCE [LARGE SCALE GENOMIC DNA]</scope>
    <source>
        <strain evidence="1 2">E-1</strain>
    </source>
</reference>
<keyword evidence="2" id="KW-1185">Reference proteome</keyword>